<keyword evidence="13" id="KW-1185">Reference proteome</keyword>
<dbReference type="NCBIfam" id="TIGR03356">
    <property type="entry name" value="BGL"/>
    <property type="match status" value="1"/>
</dbReference>
<dbReference type="GO" id="GO:0008422">
    <property type="term" value="F:beta-glucosidase activity"/>
    <property type="evidence" value="ECO:0007669"/>
    <property type="project" value="UniProtKB-EC"/>
</dbReference>
<dbReference type="GO" id="GO:0005829">
    <property type="term" value="C:cytosol"/>
    <property type="evidence" value="ECO:0007669"/>
    <property type="project" value="TreeGrafter"/>
</dbReference>
<evidence type="ECO:0000256" key="1">
    <source>
        <dbReference type="ARBA" id="ARBA00000448"/>
    </source>
</evidence>
<dbReference type="OrthoDB" id="9765195at2"/>
<feature type="binding site" evidence="10">
    <location>
        <position position="206"/>
    </location>
    <ligand>
        <name>substrate</name>
    </ligand>
</feature>
<dbReference type="InterPro" id="IPR017736">
    <property type="entry name" value="Glyco_hydro_1_beta-glucosidase"/>
</dbReference>
<feature type="active site" description="Proton donor" evidence="9">
    <location>
        <position position="207"/>
    </location>
</feature>
<accession>T0HTG3</accession>
<dbReference type="PANTHER" id="PTHR10353">
    <property type="entry name" value="GLYCOSYL HYDROLASE"/>
    <property type="match status" value="1"/>
</dbReference>
<organism evidence="12 13">
    <name type="scientific">Novosphingobium lindaniclasticum LE124</name>
    <dbReference type="NCBI Taxonomy" id="1096930"/>
    <lineage>
        <taxon>Bacteria</taxon>
        <taxon>Pseudomonadati</taxon>
        <taxon>Pseudomonadota</taxon>
        <taxon>Alphaproteobacteria</taxon>
        <taxon>Sphingomonadales</taxon>
        <taxon>Sphingomonadaceae</taxon>
        <taxon>Novosphingobium</taxon>
    </lineage>
</organism>
<evidence type="ECO:0000313" key="12">
    <source>
        <dbReference type="EMBL" id="EQB15403.1"/>
    </source>
</evidence>
<evidence type="ECO:0000313" key="13">
    <source>
        <dbReference type="Proteomes" id="UP000015527"/>
    </source>
</evidence>
<dbReference type="FunFam" id="3.20.20.80:FF:000004">
    <property type="entry name" value="Beta-glucosidase 6-phospho-beta-glucosidase"/>
    <property type="match status" value="1"/>
</dbReference>
<dbReference type="InterPro" id="IPR017853">
    <property type="entry name" value="GH"/>
</dbReference>
<keyword evidence="6" id="KW-0119">Carbohydrate metabolism</keyword>
<evidence type="ECO:0000256" key="6">
    <source>
        <dbReference type="ARBA" id="ARBA00023277"/>
    </source>
</evidence>
<feature type="active site" description="Nucleophile" evidence="9">
    <location>
        <position position="395"/>
    </location>
</feature>
<comment type="similarity">
    <text evidence="2 11">Belongs to the glycosyl hydrolase 1 family.</text>
</comment>
<evidence type="ECO:0000256" key="5">
    <source>
        <dbReference type="ARBA" id="ARBA00023001"/>
    </source>
</evidence>
<dbReference type="SUPFAM" id="SSF51445">
    <property type="entry name" value="(Trans)glycosidases"/>
    <property type="match status" value="1"/>
</dbReference>
<evidence type="ECO:0000256" key="7">
    <source>
        <dbReference type="ARBA" id="ARBA00023295"/>
    </source>
</evidence>
<evidence type="ECO:0000256" key="2">
    <source>
        <dbReference type="ARBA" id="ARBA00010838"/>
    </source>
</evidence>
<dbReference type="PANTHER" id="PTHR10353:SF36">
    <property type="entry name" value="LP05116P"/>
    <property type="match status" value="1"/>
</dbReference>
<proteinExistence type="inferred from homology"/>
<dbReference type="Proteomes" id="UP000015527">
    <property type="component" value="Unassembled WGS sequence"/>
</dbReference>
<feature type="binding site" evidence="10">
    <location>
        <position position="442"/>
    </location>
    <ligand>
        <name>substrate</name>
    </ligand>
</feature>
<feature type="binding site" evidence="10">
    <location>
        <position position="164"/>
    </location>
    <ligand>
        <name>substrate</name>
    </ligand>
</feature>
<feature type="binding site" evidence="10">
    <location>
        <position position="337"/>
    </location>
    <ligand>
        <name>substrate</name>
    </ligand>
</feature>
<evidence type="ECO:0000256" key="8">
    <source>
        <dbReference type="ARBA" id="ARBA00023326"/>
    </source>
</evidence>
<evidence type="ECO:0000256" key="11">
    <source>
        <dbReference type="RuleBase" id="RU361175"/>
    </source>
</evidence>
<evidence type="ECO:0000256" key="4">
    <source>
        <dbReference type="ARBA" id="ARBA00022801"/>
    </source>
</evidence>
<comment type="caution">
    <text evidence="12">The sequence shown here is derived from an EMBL/GenBank/DDBJ whole genome shotgun (WGS) entry which is preliminary data.</text>
</comment>
<dbReference type="eggNOG" id="COG2723">
    <property type="taxonomic scope" value="Bacteria"/>
</dbReference>
<dbReference type="PATRIC" id="fig|1096930.3.peg.2444"/>
<dbReference type="AlphaFoldDB" id="T0HTG3"/>
<dbReference type="PRINTS" id="PR00131">
    <property type="entry name" value="GLHYDRLASE1"/>
</dbReference>
<dbReference type="GO" id="GO:0030245">
    <property type="term" value="P:cellulose catabolic process"/>
    <property type="evidence" value="ECO:0007669"/>
    <property type="project" value="UniProtKB-KW"/>
</dbReference>
<dbReference type="Gene3D" id="3.20.20.80">
    <property type="entry name" value="Glycosidases"/>
    <property type="match status" value="1"/>
</dbReference>
<protein>
    <recommendedName>
        <fullName evidence="3 11">Beta-glucosidase</fullName>
        <ecNumber evidence="3 11">3.2.1.21</ecNumber>
    </recommendedName>
</protein>
<dbReference type="Pfam" id="PF00232">
    <property type="entry name" value="Glyco_hydro_1"/>
    <property type="match status" value="1"/>
</dbReference>
<feature type="binding site" evidence="10">
    <location>
        <position position="63"/>
    </location>
    <ligand>
        <name>substrate</name>
    </ligand>
</feature>
<dbReference type="PROSITE" id="PS00653">
    <property type="entry name" value="GLYCOSYL_HYDROL_F1_2"/>
    <property type="match status" value="1"/>
</dbReference>
<keyword evidence="5" id="KW-0136">Cellulose degradation</keyword>
<dbReference type="InterPro" id="IPR006311">
    <property type="entry name" value="TAT_signal"/>
</dbReference>
<feature type="binding site" evidence="10">
    <location>
        <begin position="449"/>
        <end position="450"/>
    </location>
    <ligand>
        <name>substrate</name>
    </ligand>
</feature>
<dbReference type="EC" id="3.2.1.21" evidence="3 11"/>
<dbReference type="InterPro" id="IPR033132">
    <property type="entry name" value="GH_1_N_CS"/>
</dbReference>
<comment type="catalytic activity">
    <reaction evidence="1 11">
        <text>Hydrolysis of terminal, non-reducing beta-D-glucosyl residues with release of beta-D-glucose.</text>
        <dbReference type="EC" id="3.2.1.21"/>
    </reaction>
</comment>
<name>T0HTG3_9SPHN</name>
<keyword evidence="4 11" id="KW-0378">Hydrolase</keyword>
<reference evidence="12 13" key="1">
    <citation type="journal article" date="2013" name="Genome Announc.">
        <title>Genome Sequence of Novosphingobium lindaniclasticum LE124T, Isolated from a Hexachlorocyclohexane Dumpsite.</title>
        <authorList>
            <person name="Saxena A."/>
            <person name="Nayyar N."/>
            <person name="Sangwan N."/>
            <person name="Kumari R."/>
            <person name="Khurana J.P."/>
            <person name="Lal R."/>
        </authorList>
    </citation>
    <scope>NUCLEOTIDE SEQUENCE [LARGE SCALE GENOMIC DNA]</scope>
    <source>
        <strain evidence="12 13">LE124</strain>
    </source>
</reference>
<evidence type="ECO:0000256" key="3">
    <source>
        <dbReference type="ARBA" id="ARBA00012744"/>
    </source>
</evidence>
<dbReference type="PROSITE" id="PS51318">
    <property type="entry name" value="TAT"/>
    <property type="match status" value="1"/>
</dbReference>
<keyword evidence="8" id="KW-0624">Polysaccharide degradation</keyword>
<sequence>MTGINRRQLGMGLGAAALSAALGGRTAAAQGGAPAVSAAGRGAAEALSFPADFQWGCATAAYQIEGAVKEDGRGETVWDVYAHTPGKTTDGGTGDVACDSYHRYQEDIALLKALDVKAYRFSVAWSRIFPSGKGKPNQKGLDYYNRLIDGLLAAGITPHMTLFHWDLPTGLRGGWQSRDTAYAFADYAGFIAGKTSDRVKHIMTVNELRCFTDLAYWNGNKAPGLRLPMDEVNQVRHHGVLAHGLGVQAIRAQAKAGTQVGLADNATIFVPAIETAEHIEATKKAMREENAMFLTAIMEGRYIDSYLSAQGKDAPKVQAGDMEAIGSPLDFLSLNVYTSNTVRAAATPGGYEILPHLANSPRMASPWLYMTPEALYWSIRSVSELWQPKKLYISENGCSADDPVAPDGKVYDADRVTYLRNYITHLHRAVREGYPIDGYFLWSLMDNFEWEDGYTKLFGIHHVDFKTQKRTPKLSADWYRELIRTGRLV</sequence>
<gene>
    <name evidence="12" type="ORF">L284_12250</name>
</gene>
<evidence type="ECO:0000256" key="10">
    <source>
        <dbReference type="PIRSR" id="PIRSR617736-2"/>
    </source>
</evidence>
<dbReference type="InterPro" id="IPR001360">
    <property type="entry name" value="Glyco_hydro_1"/>
</dbReference>
<dbReference type="EMBL" id="ATHL01000076">
    <property type="protein sequence ID" value="EQB15403.1"/>
    <property type="molecule type" value="Genomic_DNA"/>
</dbReference>
<evidence type="ECO:0000256" key="9">
    <source>
        <dbReference type="PIRSR" id="PIRSR617736-1"/>
    </source>
</evidence>
<keyword evidence="7 11" id="KW-0326">Glycosidase</keyword>
<dbReference type="RefSeq" id="WP_021234296.1">
    <property type="nucleotide sequence ID" value="NZ_ATHL01000076.1"/>
</dbReference>